<evidence type="ECO:0000256" key="3">
    <source>
        <dbReference type="ARBA" id="ARBA00022553"/>
    </source>
</evidence>
<evidence type="ECO:0000313" key="12">
    <source>
        <dbReference type="Proteomes" id="UP001241656"/>
    </source>
</evidence>
<keyword evidence="4" id="KW-0808">Transferase</keyword>
<feature type="domain" description="Histidine kinase" evidence="10">
    <location>
        <begin position="67"/>
        <end position="258"/>
    </location>
</feature>
<accession>A0ABY8RGN0</accession>
<gene>
    <name evidence="11" type="ORF">QGN23_02610</name>
</gene>
<dbReference type="InterPro" id="IPR036890">
    <property type="entry name" value="HATPase_C_sf"/>
</dbReference>
<evidence type="ECO:0000256" key="5">
    <source>
        <dbReference type="ARBA" id="ARBA00022741"/>
    </source>
</evidence>
<name>A0ABY8RGN0_9FLAO</name>
<feature type="transmembrane region" description="Helical" evidence="9">
    <location>
        <begin position="12"/>
        <end position="32"/>
    </location>
</feature>
<evidence type="ECO:0000256" key="4">
    <source>
        <dbReference type="ARBA" id="ARBA00022679"/>
    </source>
</evidence>
<dbReference type="PANTHER" id="PTHR24421:SF10">
    <property type="entry name" value="NITRATE_NITRITE SENSOR PROTEIN NARQ"/>
    <property type="match status" value="1"/>
</dbReference>
<proteinExistence type="predicted"/>
<dbReference type="InterPro" id="IPR005467">
    <property type="entry name" value="His_kinase_dom"/>
</dbReference>
<keyword evidence="12" id="KW-1185">Reference proteome</keyword>
<dbReference type="SMART" id="SM00387">
    <property type="entry name" value="HATPase_c"/>
    <property type="match status" value="1"/>
</dbReference>
<evidence type="ECO:0000259" key="10">
    <source>
        <dbReference type="PROSITE" id="PS50109"/>
    </source>
</evidence>
<dbReference type="EC" id="2.7.13.3" evidence="2"/>
<keyword evidence="8" id="KW-0902">Two-component regulatory system</keyword>
<comment type="catalytic activity">
    <reaction evidence="1">
        <text>ATP + protein L-histidine = ADP + protein N-phospho-L-histidine.</text>
        <dbReference type="EC" id="2.7.13.3"/>
    </reaction>
</comment>
<dbReference type="InterPro" id="IPR050482">
    <property type="entry name" value="Sensor_HK_TwoCompSys"/>
</dbReference>
<reference evidence="11 12" key="1">
    <citation type="submission" date="2023-05" db="EMBL/GenBank/DDBJ databases">
        <title>Genomic insight into Chryseobacterium sp. wdc7 isolated forest soil (Gotjawal).</title>
        <authorList>
            <person name="Park S.-J."/>
        </authorList>
    </citation>
    <scope>NUCLEOTIDE SEQUENCE [LARGE SCALE GENOMIC DNA]</scope>
    <source>
        <strain evidence="12">wdc7</strain>
    </source>
</reference>
<dbReference type="Gene3D" id="3.30.565.10">
    <property type="entry name" value="Histidine kinase-like ATPase, C-terminal domain"/>
    <property type="match status" value="1"/>
</dbReference>
<evidence type="ECO:0000256" key="7">
    <source>
        <dbReference type="ARBA" id="ARBA00022840"/>
    </source>
</evidence>
<dbReference type="PROSITE" id="PS50109">
    <property type="entry name" value="HIS_KIN"/>
    <property type="match status" value="1"/>
</dbReference>
<dbReference type="Pfam" id="PF07730">
    <property type="entry name" value="HisKA_3"/>
    <property type="match status" value="1"/>
</dbReference>
<evidence type="ECO:0000256" key="2">
    <source>
        <dbReference type="ARBA" id="ARBA00012438"/>
    </source>
</evidence>
<keyword evidence="9" id="KW-1133">Transmembrane helix</keyword>
<dbReference type="EMBL" id="CP124855">
    <property type="protein sequence ID" value="WHF52177.1"/>
    <property type="molecule type" value="Genomic_DNA"/>
</dbReference>
<sequence length="262" mass="30164">MNLTETDFLLTITTFIILIVILMMVLVYGVFIRKKSELLLSQQKKEALFEQELAISQVEIKEQTLNYIGQELHDDLGQKLSVARLMTNKLGLANDEDKTNIAQEINLLIGECIQDIRNLSKVFISKQVKHFGFVESLEREISRIERLELLDVEYEINNHDLEISSDHALILFRIIQESINNVIKHARSNKILIKVEDHPNFTEININDYGVGFNAEHRNDGSGLENIKNRAKLIDATFKIKSTENLGTEITITYKKPTPWKE</sequence>
<keyword evidence="5" id="KW-0547">Nucleotide-binding</keyword>
<dbReference type="CDD" id="cd16917">
    <property type="entry name" value="HATPase_UhpB-NarQ-NarX-like"/>
    <property type="match status" value="1"/>
</dbReference>
<dbReference type="InterPro" id="IPR003594">
    <property type="entry name" value="HATPase_dom"/>
</dbReference>
<keyword evidence="9" id="KW-0472">Membrane</keyword>
<evidence type="ECO:0000256" key="9">
    <source>
        <dbReference type="SAM" id="Phobius"/>
    </source>
</evidence>
<keyword evidence="9" id="KW-0812">Transmembrane</keyword>
<dbReference type="Pfam" id="PF02518">
    <property type="entry name" value="HATPase_c"/>
    <property type="match status" value="1"/>
</dbReference>
<dbReference type="RefSeq" id="WP_282905481.1">
    <property type="nucleotide sequence ID" value="NZ_CP124855.1"/>
</dbReference>
<dbReference type="GO" id="GO:0016301">
    <property type="term" value="F:kinase activity"/>
    <property type="evidence" value="ECO:0007669"/>
    <property type="project" value="UniProtKB-KW"/>
</dbReference>
<keyword evidence="6 11" id="KW-0418">Kinase</keyword>
<dbReference type="SUPFAM" id="SSF55874">
    <property type="entry name" value="ATPase domain of HSP90 chaperone/DNA topoisomerase II/histidine kinase"/>
    <property type="match status" value="1"/>
</dbReference>
<evidence type="ECO:0000256" key="6">
    <source>
        <dbReference type="ARBA" id="ARBA00022777"/>
    </source>
</evidence>
<evidence type="ECO:0000313" key="11">
    <source>
        <dbReference type="EMBL" id="WHF52177.1"/>
    </source>
</evidence>
<evidence type="ECO:0000256" key="8">
    <source>
        <dbReference type="ARBA" id="ARBA00023012"/>
    </source>
</evidence>
<keyword evidence="7" id="KW-0067">ATP-binding</keyword>
<protein>
    <recommendedName>
        <fullName evidence="2">histidine kinase</fullName>
        <ecNumber evidence="2">2.7.13.3</ecNumber>
    </recommendedName>
</protein>
<dbReference type="Proteomes" id="UP001241656">
    <property type="component" value="Chromosome"/>
</dbReference>
<dbReference type="InterPro" id="IPR011712">
    <property type="entry name" value="Sig_transdc_His_kin_sub3_dim/P"/>
</dbReference>
<organism evidence="11 12">
    <name type="scientific">Chryseobacterium gotjawalense</name>
    <dbReference type="NCBI Taxonomy" id="3042315"/>
    <lineage>
        <taxon>Bacteria</taxon>
        <taxon>Pseudomonadati</taxon>
        <taxon>Bacteroidota</taxon>
        <taxon>Flavobacteriia</taxon>
        <taxon>Flavobacteriales</taxon>
        <taxon>Weeksellaceae</taxon>
        <taxon>Chryseobacterium group</taxon>
        <taxon>Chryseobacterium</taxon>
    </lineage>
</organism>
<keyword evidence="3" id="KW-0597">Phosphoprotein</keyword>
<dbReference type="PANTHER" id="PTHR24421">
    <property type="entry name" value="NITRATE/NITRITE SENSOR PROTEIN NARX-RELATED"/>
    <property type="match status" value="1"/>
</dbReference>
<evidence type="ECO:0000256" key="1">
    <source>
        <dbReference type="ARBA" id="ARBA00000085"/>
    </source>
</evidence>